<dbReference type="GO" id="GO:0006749">
    <property type="term" value="P:glutathione metabolic process"/>
    <property type="evidence" value="ECO:0007669"/>
    <property type="project" value="TreeGrafter"/>
</dbReference>
<evidence type="ECO:0000259" key="2">
    <source>
        <dbReference type="PROSITE" id="PS50405"/>
    </source>
</evidence>
<dbReference type="InterPro" id="IPR036282">
    <property type="entry name" value="Glutathione-S-Trfase_C_sf"/>
</dbReference>
<proteinExistence type="predicted"/>
<sequence length="194" mass="22490">MLELYHDWDSLMSFKVRVCLAEKGLPWTSRLIQLTRFEHLNEKYLQLNPNGVVPTLVHDGESIIESSVINEYLDDAFPIPTLRPTDLLERSRVRSWVKYGDDVLHHCVRPATFELMIKPRLKLYTSVELEELIASHPQPNRADAYRKAAAAEIDYDSIGHTARVAEEVFRRMEFRLKMTKWLAADTFSLADVMS</sequence>
<dbReference type="AlphaFoldDB" id="A0A382G567"/>
<evidence type="ECO:0000259" key="1">
    <source>
        <dbReference type="PROSITE" id="PS50404"/>
    </source>
</evidence>
<reference evidence="3" key="1">
    <citation type="submission" date="2018-05" db="EMBL/GenBank/DDBJ databases">
        <authorList>
            <person name="Lanie J.A."/>
            <person name="Ng W.-L."/>
            <person name="Kazmierczak K.M."/>
            <person name="Andrzejewski T.M."/>
            <person name="Davidsen T.M."/>
            <person name="Wayne K.J."/>
            <person name="Tettelin H."/>
            <person name="Glass J.I."/>
            <person name="Rusch D."/>
            <person name="Podicherti R."/>
            <person name="Tsui H.-C.T."/>
            <person name="Winkler M.E."/>
        </authorList>
    </citation>
    <scope>NUCLEOTIDE SEQUENCE</scope>
</reference>
<dbReference type="GO" id="GO:0016034">
    <property type="term" value="F:maleylacetoacetate isomerase activity"/>
    <property type="evidence" value="ECO:0007669"/>
    <property type="project" value="TreeGrafter"/>
</dbReference>
<dbReference type="PANTHER" id="PTHR42673:SF21">
    <property type="entry name" value="GLUTATHIONE S-TRANSFERASE YFCF"/>
    <property type="match status" value="1"/>
</dbReference>
<dbReference type="PROSITE" id="PS50404">
    <property type="entry name" value="GST_NTER"/>
    <property type="match status" value="1"/>
</dbReference>
<dbReference type="InterPro" id="IPR010987">
    <property type="entry name" value="Glutathione-S-Trfase_C-like"/>
</dbReference>
<accession>A0A382G567</accession>
<dbReference type="InterPro" id="IPR004045">
    <property type="entry name" value="Glutathione_S-Trfase_N"/>
</dbReference>
<dbReference type="SUPFAM" id="SSF47616">
    <property type="entry name" value="GST C-terminal domain-like"/>
    <property type="match status" value="1"/>
</dbReference>
<dbReference type="SUPFAM" id="SSF52833">
    <property type="entry name" value="Thioredoxin-like"/>
    <property type="match status" value="1"/>
</dbReference>
<gene>
    <name evidence="3" type="ORF">METZ01_LOCUS222769</name>
</gene>
<organism evidence="3">
    <name type="scientific">marine metagenome</name>
    <dbReference type="NCBI Taxonomy" id="408172"/>
    <lineage>
        <taxon>unclassified sequences</taxon>
        <taxon>metagenomes</taxon>
        <taxon>ecological metagenomes</taxon>
    </lineage>
</organism>
<evidence type="ECO:0008006" key="4">
    <source>
        <dbReference type="Google" id="ProtNLM"/>
    </source>
</evidence>
<feature type="domain" description="GST N-terminal" evidence="1">
    <location>
        <begin position="1"/>
        <end position="81"/>
    </location>
</feature>
<dbReference type="GO" id="GO:0004364">
    <property type="term" value="F:glutathione transferase activity"/>
    <property type="evidence" value="ECO:0007669"/>
    <property type="project" value="TreeGrafter"/>
</dbReference>
<feature type="domain" description="GST C-terminal" evidence="2">
    <location>
        <begin position="86"/>
        <end position="194"/>
    </location>
</feature>
<dbReference type="InterPro" id="IPR040079">
    <property type="entry name" value="Glutathione_S-Trfase"/>
</dbReference>
<dbReference type="GO" id="GO:0006559">
    <property type="term" value="P:L-phenylalanine catabolic process"/>
    <property type="evidence" value="ECO:0007669"/>
    <property type="project" value="TreeGrafter"/>
</dbReference>
<dbReference type="PANTHER" id="PTHR42673">
    <property type="entry name" value="MALEYLACETOACETATE ISOMERASE"/>
    <property type="match status" value="1"/>
</dbReference>
<dbReference type="PROSITE" id="PS50405">
    <property type="entry name" value="GST_CTER"/>
    <property type="match status" value="1"/>
</dbReference>
<dbReference type="EMBL" id="UINC01053420">
    <property type="protein sequence ID" value="SVB69915.1"/>
    <property type="molecule type" value="Genomic_DNA"/>
</dbReference>
<protein>
    <recommendedName>
        <fullName evidence="4">GST N-terminal domain-containing protein</fullName>
    </recommendedName>
</protein>
<dbReference type="Gene3D" id="1.20.1050.10">
    <property type="match status" value="1"/>
</dbReference>
<dbReference type="InterPro" id="IPR036249">
    <property type="entry name" value="Thioredoxin-like_sf"/>
</dbReference>
<name>A0A382G567_9ZZZZ</name>
<dbReference type="Gene3D" id="3.40.30.10">
    <property type="entry name" value="Glutaredoxin"/>
    <property type="match status" value="1"/>
</dbReference>
<evidence type="ECO:0000313" key="3">
    <source>
        <dbReference type="EMBL" id="SVB69915.1"/>
    </source>
</evidence>
<dbReference type="SFLD" id="SFLDS00019">
    <property type="entry name" value="Glutathione_Transferase_(cytos"/>
    <property type="match status" value="1"/>
</dbReference>
<dbReference type="SFLD" id="SFLDG00358">
    <property type="entry name" value="Main_(cytGST)"/>
    <property type="match status" value="1"/>
</dbReference>
<feature type="non-terminal residue" evidence="3">
    <location>
        <position position="194"/>
    </location>
</feature>
<dbReference type="Pfam" id="PF13409">
    <property type="entry name" value="GST_N_2"/>
    <property type="match status" value="1"/>
</dbReference>